<feature type="domain" description="Importin N-terminal" evidence="7">
    <location>
        <begin position="31"/>
        <end position="103"/>
    </location>
</feature>
<feature type="region of interest" description="Disordered" evidence="6">
    <location>
        <begin position="334"/>
        <end position="391"/>
    </location>
</feature>
<dbReference type="SUPFAM" id="SSF48371">
    <property type="entry name" value="ARM repeat"/>
    <property type="match status" value="1"/>
</dbReference>
<keyword evidence="3" id="KW-0963">Cytoplasm</keyword>
<dbReference type="InterPro" id="IPR040122">
    <property type="entry name" value="Importin_beta"/>
</dbReference>
<comment type="subcellular location">
    <subcellularLocation>
        <location evidence="1">Cytoplasm</location>
    </subcellularLocation>
</comment>
<dbReference type="InterPro" id="IPR001494">
    <property type="entry name" value="Importin-beta_N"/>
</dbReference>
<proteinExistence type="predicted"/>
<dbReference type="PROSITE" id="PS50166">
    <property type="entry name" value="IMPORTIN_B_NT"/>
    <property type="match status" value="1"/>
</dbReference>
<evidence type="ECO:0000313" key="9">
    <source>
        <dbReference type="Proteomes" id="UP000094819"/>
    </source>
</evidence>
<dbReference type="Pfam" id="PF20168">
    <property type="entry name" value="PDS5"/>
    <property type="match status" value="1"/>
</dbReference>
<evidence type="ECO:0000259" key="7">
    <source>
        <dbReference type="PROSITE" id="PS50166"/>
    </source>
</evidence>
<dbReference type="Proteomes" id="UP000094819">
    <property type="component" value="Unassembled WGS sequence"/>
</dbReference>
<dbReference type="InterPro" id="IPR011989">
    <property type="entry name" value="ARM-like"/>
</dbReference>
<sequence length="927" mass="102035">MSWQPSEQGLQEVLGMLRDTSSTDSQVQRNVASRLDQLRYVPDFLAYLAHVLIHCTTELDSHRAVAGLLLKNAVNQRSGPPSNENDIRAMAYVKSTVLTGLADPDQIVRQTVGTVIMSLISNEESAGWMEALEVLTNGMNSSDPNVVEGSFNTLQKICEDAPHKLDFPWEGRDFLDLIVPLFIQSTGHDNAKVRLYALNILQSLLSIRVNALNANIDTYISALFARAGDGSSDIRKSVCASLGLILASRPDKLVPEMNNVVQYIVYCTKDKDEAVALEACEFWLTFAEDHNLKEQLRPYLAQVAPLLLDGMVYSDYDIAVLDIDEYDEDVADKETDIKPRNYSSKVHASHESNDPSSSKAQGVSREAADKAFDDDEEEYDEEDDDDDFFDDEDATGEWNIRKCSAAALDVMAVSFGTEVLEILLPFLRDRLFAEDWTVKESGVLALGAIAEVGCIAGLEPHLPQLIPLLITCLKDKKALVRSITCWTLGRYASWIVQTNPQDKTAYFFPAMEGLLTMLLDHNKRVQEAGCSAFATLEEEAGAEMAPFLEPVLQNLTHAFSKYQQKNLLILYDAIGTLADSVGGALGQPAYLNILMPPLIEKWQRLEDNDPDLVPLLECMSSVAIAAGASFITFTAPVYQRCLNIIHSTLQQYSAFEQDPDGVEEPDRTFIVVALDLLSGLVQGMGEQIHPLIVEGQPPLLHVLLLCLTHTEPPIRQSAHALFGDMAISCFPIIKPLVPQIIPAVIEQIVVDVPIDCISVCNNAAWAVGEVALQYSSDASPLEPFVPGLIQRLIPILTSPKSPKSLSENAAVTIGRLGLVCPALVAPELPNFAQAWCTALWEIKDNDEKDSAFRGLCMMISANPDGIHGSFVFFCNAICKWQNPSAQLDSMFRSILQGFKSGLGAGWESQISNFPPVIRQRLAERYGV</sequence>
<feature type="compositionally biased region" description="Acidic residues" evidence="6">
    <location>
        <begin position="372"/>
        <end position="391"/>
    </location>
</feature>
<gene>
    <name evidence="8" type="ORF">L198_02972</name>
</gene>
<keyword evidence="9" id="KW-1185">Reference proteome</keyword>
<dbReference type="GO" id="GO:0031267">
    <property type="term" value="F:small GTPase binding"/>
    <property type="evidence" value="ECO:0007669"/>
    <property type="project" value="InterPro"/>
</dbReference>
<protein>
    <submittedName>
        <fullName evidence="8">Importin beta-2 subunit</fullName>
    </submittedName>
</protein>
<organism evidence="8 9">
    <name type="scientific">Cryptococcus wingfieldii CBS 7118</name>
    <dbReference type="NCBI Taxonomy" id="1295528"/>
    <lineage>
        <taxon>Eukaryota</taxon>
        <taxon>Fungi</taxon>
        <taxon>Dikarya</taxon>
        <taxon>Basidiomycota</taxon>
        <taxon>Agaricomycotina</taxon>
        <taxon>Tremellomycetes</taxon>
        <taxon>Tremellales</taxon>
        <taxon>Cryptococcaceae</taxon>
        <taxon>Cryptococcus</taxon>
    </lineage>
</organism>
<reference evidence="8 9" key="1">
    <citation type="submission" date="2016-06" db="EMBL/GenBank/DDBJ databases">
        <title>Evolution of pathogenesis and genome organization in the Tremellales.</title>
        <authorList>
            <person name="Cuomo C."/>
            <person name="Litvintseva A."/>
            <person name="Heitman J."/>
            <person name="Chen Y."/>
            <person name="Sun S."/>
            <person name="Springer D."/>
            <person name="Dromer F."/>
            <person name="Young S."/>
            <person name="Zeng Q."/>
            <person name="Chapman S."/>
            <person name="Gujja S."/>
            <person name="Saif S."/>
            <person name="Birren B."/>
        </authorList>
    </citation>
    <scope>NUCLEOTIDE SEQUENCE [LARGE SCALE GENOMIC DNA]</scope>
    <source>
        <strain evidence="8 9">CBS 7118</strain>
    </source>
</reference>
<dbReference type="RefSeq" id="XP_019032842.1">
    <property type="nucleotide sequence ID" value="XM_019175110.1"/>
</dbReference>
<dbReference type="Pfam" id="PF03810">
    <property type="entry name" value="IBN_N"/>
    <property type="match status" value="1"/>
</dbReference>
<accession>A0A1E3JIF2</accession>
<evidence type="ECO:0000256" key="3">
    <source>
        <dbReference type="ARBA" id="ARBA00022490"/>
    </source>
</evidence>
<dbReference type="AlphaFoldDB" id="A0A1E3JIF2"/>
<dbReference type="GeneID" id="30192185"/>
<comment type="caution">
    <text evidence="8">The sequence shown here is derived from an EMBL/GenBank/DDBJ whole genome shotgun (WGS) entry which is preliminary data.</text>
</comment>
<keyword evidence="5" id="KW-0653">Protein transport</keyword>
<keyword evidence="4" id="KW-0677">Repeat</keyword>
<dbReference type="EMBL" id="AWGH01000007">
    <property type="protein sequence ID" value="ODO00650.1"/>
    <property type="molecule type" value="Genomic_DNA"/>
</dbReference>
<dbReference type="Pfam" id="PF13513">
    <property type="entry name" value="HEAT_EZ"/>
    <property type="match status" value="1"/>
</dbReference>
<dbReference type="PANTHER" id="PTHR10527">
    <property type="entry name" value="IMPORTIN BETA"/>
    <property type="match status" value="1"/>
</dbReference>
<dbReference type="OrthoDB" id="951172at2759"/>
<evidence type="ECO:0000256" key="6">
    <source>
        <dbReference type="SAM" id="MobiDB-lite"/>
    </source>
</evidence>
<dbReference type="GO" id="GO:0006606">
    <property type="term" value="P:protein import into nucleus"/>
    <property type="evidence" value="ECO:0007669"/>
    <property type="project" value="InterPro"/>
</dbReference>
<evidence type="ECO:0000256" key="4">
    <source>
        <dbReference type="ARBA" id="ARBA00022737"/>
    </source>
</evidence>
<keyword evidence="2" id="KW-0813">Transport</keyword>
<dbReference type="Gene3D" id="1.25.10.10">
    <property type="entry name" value="Leucine-rich Repeat Variant"/>
    <property type="match status" value="2"/>
</dbReference>
<dbReference type="GO" id="GO:0005737">
    <property type="term" value="C:cytoplasm"/>
    <property type="evidence" value="ECO:0007669"/>
    <property type="project" value="UniProtKB-SubCell"/>
</dbReference>
<evidence type="ECO:0000256" key="2">
    <source>
        <dbReference type="ARBA" id="ARBA00022448"/>
    </source>
</evidence>
<name>A0A1E3JIF2_9TREE</name>
<evidence type="ECO:0000256" key="5">
    <source>
        <dbReference type="ARBA" id="ARBA00022927"/>
    </source>
</evidence>
<dbReference type="FunFam" id="1.25.10.10:FF:000402">
    <property type="entry name" value="Related to importin beta-2 subunit (Transportin)"/>
    <property type="match status" value="1"/>
</dbReference>
<evidence type="ECO:0000256" key="1">
    <source>
        <dbReference type="ARBA" id="ARBA00004496"/>
    </source>
</evidence>
<dbReference type="InterPro" id="IPR016024">
    <property type="entry name" value="ARM-type_fold"/>
</dbReference>
<evidence type="ECO:0000313" key="8">
    <source>
        <dbReference type="EMBL" id="ODO00650.1"/>
    </source>
</evidence>